<proteinExistence type="predicted"/>
<accession>A0A9W6RZB1</accession>
<dbReference type="InterPro" id="IPR043917">
    <property type="entry name" value="DUF5753"/>
</dbReference>
<feature type="domain" description="HTH cro/C1-type" evidence="1">
    <location>
        <begin position="21"/>
        <end position="74"/>
    </location>
</feature>
<organism evidence="2 3">
    <name type="scientific">Actinoallomurus iriomotensis</name>
    <dbReference type="NCBI Taxonomy" id="478107"/>
    <lineage>
        <taxon>Bacteria</taxon>
        <taxon>Bacillati</taxon>
        <taxon>Actinomycetota</taxon>
        <taxon>Actinomycetes</taxon>
        <taxon>Streptosporangiales</taxon>
        <taxon>Thermomonosporaceae</taxon>
        <taxon>Actinoallomurus</taxon>
    </lineage>
</organism>
<sequence length="270" mass="30448">MHAKPSPDPMISMWTWLAHDVRFYRTRAKMSGTRLGELLGCDRSTISRIESATLKIDDKQAKILDRIFDTGGHFLRLLRYAELGHDPDWFKAFIGYEKTAASIRIYEALVVTGLLQTERYARAQLQAGRIVDDVEMALEIRKARQAVLMRNPPPNMWVLLNEAVIHQPVGGAEVMREQLEYLLEVSRLPHISVRVVPRDVGAHVGLDGSFSTLESPTARAAYASALPEGRLILAAAEIEWYKNMFEQIGADALSRSASRTLLQQAMEEFK</sequence>
<dbReference type="Proteomes" id="UP001165074">
    <property type="component" value="Unassembled WGS sequence"/>
</dbReference>
<evidence type="ECO:0000259" key="1">
    <source>
        <dbReference type="PROSITE" id="PS50943"/>
    </source>
</evidence>
<keyword evidence="3" id="KW-1185">Reference proteome</keyword>
<dbReference type="Gene3D" id="1.10.260.40">
    <property type="entry name" value="lambda repressor-like DNA-binding domains"/>
    <property type="match status" value="1"/>
</dbReference>
<dbReference type="EMBL" id="BSTK01000003">
    <property type="protein sequence ID" value="GLY84269.1"/>
    <property type="molecule type" value="Genomic_DNA"/>
</dbReference>
<dbReference type="SUPFAM" id="SSF47413">
    <property type="entry name" value="lambda repressor-like DNA-binding domains"/>
    <property type="match status" value="1"/>
</dbReference>
<dbReference type="AlphaFoldDB" id="A0A9W6RZB1"/>
<evidence type="ECO:0000313" key="2">
    <source>
        <dbReference type="EMBL" id="GLY84269.1"/>
    </source>
</evidence>
<dbReference type="SMART" id="SM00530">
    <property type="entry name" value="HTH_XRE"/>
    <property type="match status" value="1"/>
</dbReference>
<reference evidence="2" key="1">
    <citation type="submission" date="2023-03" db="EMBL/GenBank/DDBJ databases">
        <title>Actinoallomurus iriomotensis NBRC 103684.</title>
        <authorList>
            <person name="Ichikawa N."/>
            <person name="Sato H."/>
            <person name="Tonouchi N."/>
        </authorList>
    </citation>
    <scope>NUCLEOTIDE SEQUENCE</scope>
    <source>
        <strain evidence="2">NBRC 103684</strain>
    </source>
</reference>
<protein>
    <submittedName>
        <fullName evidence="2">Transcriptional regulator</fullName>
    </submittedName>
</protein>
<comment type="caution">
    <text evidence="2">The sequence shown here is derived from an EMBL/GenBank/DDBJ whole genome shotgun (WGS) entry which is preliminary data.</text>
</comment>
<dbReference type="CDD" id="cd00093">
    <property type="entry name" value="HTH_XRE"/>
    <property type="match status" value="1"/>
</dbReference>
<gene>
    <name evidence="2" type="ORF">Airi02_021980</name>
</gene>
<dbReference type="GO" id="GO:0003677">
    <property type="term" value="F:DNA binding"/>
    <property type="evidence" value="ECO:0007669"/>
    <property type="project" value="InterPro"/>
</dbReference>
<evidence type="ECO:0000313" key="3">
    <source>
        <dbReference type="Proteomes" id="UP001165074"/>
    </source>
</evidence>
<dbReference type="InterPro" id="IPR010982">
    <property type="entry name" value="Lambda_DNA-bd_dom_sf"/>
</dbReference>
<name>A0A9W6RZB1_9ACTN</name>
<dbReference type="PROSITE" id="PS50943">
    <property type="entry name" value="HTH_CROC1"/>
    <property type="match status" value="1"/>
</dbReference>
<dbReference type="InterPro" id="IPR001387">
    <property type="entry name" value="Cro/C1-type_HTH"/>
</dbReference>
<dbReference type="Pfam" id="PF19054">
    <property type="entry name" value="DUF5753"/>
    <property type="match status" value="1"/>
</dbReference>